<dbReference type="GO" id="GO:0031110">
    <property type="term" value="P:regulation of microtubule polymerization or depolymerization"/>
    <property type="evidence" value="ECO:0007669"/>
    <property type="project" value="TreeGrafter"/>
</dbReference>
<dbReference type="InterPro" id="IPR003108">
    <property type="entry name" value="GAR_dom"/>
</dbReference>
<dbReference type="PANTHER" id="PTHR46756">
    <property type="entry name" value="TRANSGELIN"/>
    <property type="match status" value="1"/>
</dbReference>
<dbReference type="GO" id="GO:0051764">
    <property type="term" value="P:actin crosslink formation"/>
    <property type="evidence" value="ECO:0007669"/>
    <property type="project" value="TreeGrafter"/>
</dbReference>
<evidence type="ECO:0000313" key="6">
    <source>
        <dbReference type="EMBL" id="KAJ7309559.1"/>
    </source>
</evidence>
<evidence type="ECO:0000259" key="5">
    <source>
        <dbReference type="PROSITE" id="PS51460"/>
    </source>
</evidence>
<evidence type="ECO:0000256" key="4">
    <source>
        <dbReference type="SAM" id="Phobius"/>
    </source>
</evidence>
<dbReference type="GO" id="GO:0001578">
    <property type="term" value="P:microtubule bundle formation"/>
    <property type="evidence" value="ECO:0007669"/>
    <property type="project" value="TreeGrafter"/>
</dbReference>
<accession>A0A9Q1ATL0</accession>
<gene>
    <name evidence="6" type="ORF">JRQ81_007608</name>
</gene>
<reference evidence="6" key="1">
    <citation type="journal article" date="2023" name="DNA Res.">
        <title>Chromosome-level genome assembly of Phrynocephalus forsythii using third-generation DNA sequencing and Hi-C analysis.</title>
        <authorList>
            <person name="Qi Y."/>
            <person name="Zhao W."/>
            <person name="Zhao Y."/>
            <person name="Niu C."/>
            <person name="Cao S."/>
            <person name="Zhang Y."/>
        </authorList>
    </citation>
    <scope>NUCLEOTIDE SEQUENCE</scope>
    <source>
        <tissue evidence="6">Muscle</tissue>
    </source>
</reference>
<feature type="transmembrane region" description="Helical" evidence="4">
    <location>
        <begin position="57"/>
        <end position="81"/>
    </location>
</feature>
<dbReference type="SUPFAM" id="SSF143575">
    <property type="entry name" value="GAS2 domain-like"/>
    <property type="match status" value="1"/>
</dbReference>
<dbReference type="GO" id="GO:0001725">
    <property type="term" value="C:stress fiber"/>
    <property type="evidence" value="ECO:0007669"/>
    <property type="project" value="TreeGrafter"/>
</dbReference>
<organism evidence="6 7">
    <name type="scientific">Phrynocephalus forsythii</name>
    <dbReference type="NCBI Taxonomy" id="171643"/>
    <lineage>
        <taxon>Eukaryota</taxon>
        <taxon>Metazoa</taxon>
        <taxon>Chordata</taxon>
        <taxon>Craniata</taxon>
        <taxon>Vertebrata</taxon>
        <taxon>Euteleostomi</taxon>
        <taxon>Lepidosauria</taxon>
        <taxon>Squamata</taxon>
        <taxon>Bifurcata</taxon>
        <taxon>Unidentata</taxon>
        <taxon>Episquamata</taxon>
        <taxon>Toxicofera</taxon>
        <taxon>Iguania</taxon>
        <taxon>Acrodonta</taxon>
        <taxon>Agamidae</taxon>
        <taxon>Agaminae</taxon>
        <taxon>Phrynocephalus</taxon>
    </lineage>
</organism>
<keyword evidence="4" id="KW-0472">Membrane</keyword>
<keyword evidence="3" id="KW-0206">Cytoskeleton</keyword>
<dbReference type="Pfam" id="PF02187">
    <property type="entry name" value="GAS2"/>
    <property type="match status" value="1"/>
</dbReference>
<evidence type="ECO:0000256" key="2">
    <source>
        <dbReference type="ARBA" id="ARBA00022490"/>
    </source>
</evidence>
<proteinExistence type="predicted"/>
<protein>
    <recommendedName>
        <fullName evidence="5">GAR domain-containing protein</fullName>
    </recommendedName>
</protein>
<dbReference type="PROSITE" id="PS51460">
    <property type="entry name" value="GAR"/>
    <property type="match status" value="1"/>
</dbReference>
<name>A0A9Q1ATL0_9SAUR</name>
<dbReference type="OrthoDB" id="206130at2759"/>
<keyword evidence="2" id="KW-0963">Cytoplasm</keyword>
<dbReference type="GO" id="GO:0008093">
    <property type="term" value="F:cytoskeletal anchor activity"/>
    <property type="evidence" value="ECO:0007669"/>
    <property type="project" value="TreeGrafter"/>
</dbReference>
<dbReference type="InterPro" id="IPR036534">
    <property type="entry name" value="GAR_dom_sf"/>
</dbReference>
<dbReference type="EMBL" id="JAPFRF010000016">
    <property type="protein sequence ID" value="KAJ7309559.1"/>
    <property type="molecule type" value="Genomic_DNA"/>
</dbReference>
<dbReference type="GO" id="GO:1904825">
    <property type="term" value="P:protein localization to microtubule plus-end"/>
    <property type="evidence" value="ECO:0007669"/>
    <property type="project" value="TreeGrafter"/>
</dbReference>
<comment type="caution">
    <text evidence="6">The sequence shown here is derived from an EMBL/GenBank/DDBJ whole genome shotgun (WGS) entry which is preliminary data.</text>
</comment>
<evidence type="ECO:0000313" key="7">
    <source>
        <dbReference type="Proteomes" id="UP001142489"/>
    </source>
</evidence>
<evidence type="ECO:0000256" key="3">
    <source>
        <dbReference type="ARBA" id="ARBA00023212"/>
    </source>
</evidence>
<keyword evidence="4" id="KW-0812">Transmembrane</keyword>
<keyword evidence="7" id="KW-1185">Reference proteome</keyword>
<evidence type="ECO:0000256" key="1">
    <source>
        <dbReference type="ARBA" id="ARBA00004245"/>
    </source>
</evidence>
<dbReference type="Proteomes" id="UP001142489">
    <property type="component" value="Unassembled WGS sequence"/>
</dbReference>
<sequence length="82" mass="8948">MVLTPGHSEDSGRSSRMKDARIFQVREILGHCTCPSQFPMVKVSEGKYKVGDSSALIFVRNVAVAGCYAVVGCQIVILLYIL</sequence>
<dbReference type="PANTHER" id="PTHR46756:SF16">
    <property type="entry name" value="GAS2-LIKE PROTEIN 1"/>
    <property type="match status" value="1"/>
</dbReference>
<dbReference type="AlphaFoldDB" id="A0A9Q1ATL0"/>
<dbReference type="GO" id="GO:0051015">
    <property type="term" value="F:actin filament binding"/>
    <property type="evidence" value="ECO:0007669"/>
    <property type="project" value="TreeGrafter"/>
</dbReference>
<feature type="domain" description="GAR" evidence="5">
    <location>
        <begin position="4"/>
        <end position="82"/>
    </location>
</feature>
<dbReference type="GO" id="GO:0005884">
    <property type="term" value="C:actin filament"/>
    <property type="evidence" value="ECO:0007669"/>
    <property type="project" value="TreeGrafter"/>
</dbReference>
<dbReference type="GO" id="GO:0008017">
    <property type="term" value="F:microtubule binding"/>
    <property type="evidence" value="ECO:0007669"/>
    <property type="project" value="InterPro"/>
</dbReference>
<dbReference type="GO" id="GO:0035371">
    <property type="term" value="C:microtubule plus-end"/>
    <property type="evidence" value="ECO:0007669"/>
    <property type="project" value="TreeGrafter"/>
</dbReference>
<comment type="subcellular location">
    <subcellularLocation>
        <location evidence="1">Cytoplasm</location>
        <location evidence="1">Cytoskeleton</location>
    </subcellularLocation>
</comment>
<dbReference type="Gene3D" id="3.30.920.20">
    <property type="entry name" value="Gas2-like domain"/>
    <property type="match status" value="1"/>
</dbReference>
<keyword evidence="4" id="KW-1133">Transmembrane helix</keyword>
<dbReference type="SMART" id="SM00243">
    <property type="entry name" value="GAS2"/>
    <property type="match status" value="1"/>
</dbReference>
<dbReference type="GO" id="GO:0005737">
    <property type="term" value="C:cytoplasm"/>
    <property type="evidence" value="ECO:0007669"/>
    <property type="project" value="TreeGrafter"/>
</dbReference>